<dbReference type="GO" id="GO:0006629">
    <property type="term" value="P:lipid metabolic process"/>
    <property type="evidence" value="ECO:0007669"/>
    <property type="project" value="InterPro"/>
</dbReference>
<name>A0A392R1W9_9FABA</name>
<dbReference type="Proteomes" id="UP000265520">
    <property type="component" value="Unassembled WGS sequence"/>
</dbReference>
<keyword evidence="2" id="KW-1185">Reference proteome</keyword>
<dbReference type="GO" id="GO:0004806">
    <property type="term" value="F:triacylglycerol lipase activity"/>
    <property type="evidence" value="ECO:0007669"/>
    <property type="project" value="InterPro"/>
</dbReference>
<dbReference type="EMBL" id="LXQA010178131">
    <property type="protein sequence ID" value="MCI30247.1"/>
    <property type="molecule type" value="Genomic_DNA"/>
</dbReference>
<sequence>MVPRIPYDDKSLFFKHFSPCLYFNSLYQGQTLEEEPNKNYFSVFWVIPKILNAVWEVIRGFLLPLVAGLPAHSPENYVNAARLGSLNENLELPNSKD</sequence>
<dbReference type="AlphaFoldDB" id="A0A392R1W9"/>
<dbReference type="PANTHER" id="PTHR46086">
    <property type="entry name" value="ALPHA/BETA-HYDROLASES SUPERFAMILY PROTEIN"/>
    <property type="match status" value="1"/>
</dbReference>
<protein>
    <submittedName>
        <fullName evidence="1">Feruloyl esterase A</fullName>
    </submittedName>
</protein>
<organism evidence="1 2">
    <name type="scientific">Trifolium medium</name>
    <dbReference type="NCBI Taxonomy" id="97028"/>
    <lineage>
        <taxon>Eukaryota</taxon>
        <taxon>Viridiplantae</taxon>
        <taxon>Streptophyta</taxon>
        <taxon>Embryophyta</taxon>
        <taxon>Tracheophyta</taxon>
        <taxon>Spermatophyta</taxon>
        <taxon>Magnoliopsida</taxon>
        <taxon>eudicotyledons</taxon>
        <taxon>Gunneridae</taxon>
        <taxon>Pentapetalae</taxon>
        <taxon>rosids</taxon>
        <taxon>fabids</taxon>
        <taxon>Fabales</taxon>
        <taxon>Fabaceae</taxon>
        <taxon>Papilionoideae</taxon>
        <taxon>50 kb inversion clade</taxon>
        <taxon>NPAAA clade</taxon>
        <taxon>Hologalegina</taxon>
        <taxon>IRL clade</taxon>
        <taxon>Trifolieae</taxon>
        <taxon>Trifolium</taxon>
    </lineage>
</organism>
<evidence type="ECO:0000313" key="2">
    <source>
        <dbReference type="Proteomes" id="UP000265520"/>
    </source>
</evidence>
<comment type="caution">
    <text evidence="1">The sequence shown here is derived from an EMBL/GenBank/DDBJ whole genome shotgun (WGS) entry which is preliminary data.</text>
</comment>
<dbReference type="InterPro" id="IPR044819">
    <property type="entry name" value="OBL-like"/>
</dbReference>
<proteinExistence type="predicted"/>
<dbReference type="PANTHER" id="PTHR46086:SF4">
    <property type="entry name" value="ALPHA_BETA-HYDROLASES SUPERFAMILY PROTEIN"/>
    <property type="match status" value="1"/>
</dbReference>
<feature type="non-terminal residue" evidence="1">
    <location>
        <position position="97"/>
    </location>
</feature>
<evidence type="ECO:0000313" key="1">
    <source>
        <dbReference type="EMBL" id="MCI30247.1"/>
    </source>
</evidence>
<reference evidence="1 2" key="1">
    <citation type="journal article" date="2018" name="Front. Plant Sci.">
        <title>Red Clover (Trifolium pratense) and Zigzag Clover (T. medium) - A Picture of Genomic Similarities and Differences.</title>
        <authorList>
            <person name="Dluhosova J."/>
            <person name="Istvanek J."/>
            <person name="Nedelnik J."/>
            <person name="Repkova J."/>
        </authorList>
    </citation>
    <scope>NUCLEOTIDE SEQUENCE [LARGE SCALE GENOMIC DNA]</scope>
    <source>
        <strain evidence="2">cv. 10/8</strain>
        <tissue evidence="1">Leaf</tissue>
    </source>
</reference>
<accession>A0A392R1W9</accession>